<dbReference type="SUPFAM" id="SSF56801">
    <property type="entry name" value="Acetyl-CoA synthetase-like"/>
    <property type="match status" value="1"/>
</dbReference>
<gene>
    <name evidence="2" type="primary">pigI</name>
    <name evidence="2" type="ORF">MP11Mi_20710</name>
</gene>
<reference evidence="2" key="1">
    <citation type="submission" date="2023-06" db="EMBL/GenBank/DDBJ databases">
        <title>Gordonia sp. nov. and Pseudochrobactrum sp. nov., two species isolated from the burying beetle Nicrophorus vespilloides.</title>
        <authorList>
            <person name="Poehlein A."/>
            <person name="Guzman J."/>
            <person name="Daniel R."/>
            <person name="Vilcinskas A."/>
        </authorList>
    </citation>
    <scope>NUCLEOTIDE SEQUENCE</scope>
    <source>
        <strain evidence="2">MP11Mi</strain>
    </source>
</reference>
<dbReference type="PANTHER" id="PTHR45527:SF1">
    <property type="entry name" value="FATTY ACID SYNTHASE"/>
    <property type="match status" value="1"/>
</dbReference>
<dbReference type="RefSeq" id="WP_420038833.1">
    <property type="nucleotide sequence ID" value="NZ_CP128986.1"/>
</dbReference>
<dbReference type="InterPro" id="IPR045851">
    <property type="entry name" value="AMP-bd_C_sf"/>
</dbReference>
<feature type="domain" description="AMP-dependent synthetase/ligase" evidence="1">
    <location>
        <begin position="18"/>
        <end position="340"/>
    </location>
</feature>
<dbReference type="InterPro" id="IPR020845">
    <property type="entry name" value="AMP-binding_CS"/>
</dbReference>
<dbReference type="InterPro" id="IPR000873">
    <property type="entry name" value="AMP-dep_synth/lig_dom"/>
</dbReference>
<dbReference type="EMBL" id="CP128986">
    <property type="protein sequence ID" value="WOC12975.1"/>
    <property type="molecule type" value="Genomic_DNA"/>
</dbReference>
<evidence type="ECO:0000259" key="1">
    <source>
        <dbReference type="Pfam" id="PF00501"/>
    </source>
</evidence>
<dbReference type="GO" id="GO:0043041">
    <property type="term" value="P:amino acid activation for nonribosomal peptide biosynthetic process"/>
    <property type="evidence" value="ECO:0007669"/>
    <property type="project" value="TreeGrafter"/>
</dbReference>
<dbReference type="InterPro" id="IPR042099">
    <property type="entry name" value="ANL_N_sf"/>
</dbReference>
<organism evidence="2">
    <name type="scientific">Gordonia sp. MP11Mi</name>
    <dbReference type="NCBI Taxonomy" id="3022769"/>
    <lineage>
        <taxon>Bacteria</taxon>
        <taxon>Bacillati</taxon>
        <taxon>Actinomycetota</taxon>
        <taxon>Actinomycetes</taxon>
        <taxon>Mycobacteriales</taxon>
        <taxon>Gordoniaceae</taxon>
        <taxon>Gordonia</taxon>
    </lineage>
</organism>
<dbReference type="EC" id="6.1.2.-" evidence="2"/>
<dbReference type="PANTHER" id="PTHR45527">
    <property type="entry name" value="NONRIBOSOMAL PEPTIDE SYNTHETASE"/>
    <property type="match status" value="1"/>
</dbReference>
<name>A0AA97CUY4_9ACTN</name>
<dbReference type="PROSITE" id="PS00455">
    <property type="entry name" value="AMP_BINDING"/>
    <property type="match status" value="1"/>
</dbReference>
<dbReference type="Pfam" id="PF00501">
    <property type="entry name" value="AMP-binding"/>
    <property type="match status" value="1"/>
</dbReference>
<dbReference type="GO" id="GO:0031177">
    <property type="term" value="F:phosphopantetheine binding"/>
    <property type="evidence" value="ECO:0007669"/>
    <property type="project" value="TreeGrafter"/>
</dbReference>
<protein>
    <submittedName>
        <fullName evidence="2">L-prolyl-AMP ligase PigI</fullName>
        <ecNumber evidence="2">6.1.2.-</ecNumber>
    </submittedName>
</protein>
<evidence type="ECO:0000313" key="2">
    <source>
        <dbReference type="EMBL" id="WOC12975.1"/>
    </source>
</evidence>
<keyword evidence="2" id="KW-0436">Ligase</keyword>
<dbReference type="Gene3D" id="3.30.300.30">
    <property type="match status" value="1"/>
</dbReference>
<dbReference type="AlphaFoldDB" id="A0AA97CUY4"/>
<proteinExistence type="predicted"/>
<dbReference type="GO" id="GO:0005737">
    <property type="term" value="C:cytoplasm"/>
    <property type="evidence" value="ECO:0007669"/>
    <property type="project" value="TreeGrafter"/>
</dbReference>
<dbReference type="GO" id="GO:0016874">
    <property type="term" value="F:ligase activity"/>
    <property type="evidence" value="ECO:0007669"/>
    <property type="project" value="UniProtKB-KW"/>
</dbReference>
<accession>A0AA97CUY4</accession>
<dbReference type="Gene3D" id="3.40.50.12780">
    <property type="entry name" value="N-terminal domain of ligase-like"/>
    <property type="match status" value="1"/>
</dbReference>
<dbReference type="GO" id="GO:0044550">
    <property type="term" value="P:secondary metabolite biosynthetic process"/>
    <property type="evidence" value="ECO:0007669"/>
    <property type="project" value="TreeGrafter"/>
</dbReference>
<sequence length="494" mass="52168">MDTLSTPTTVGELATILDDAVADHPEACAIATETDHITYRELGQRVAVLAERLRETGVGPGRAVGVHVPRSPAAIIAIHAVIATGAVVAPLDVNDPSERVNALLDQAGISHLLVRGGEPSSVDVGEGVAVRAREVRPSRLDSGYLLFTSGSTGVPKGVLLSAEAVAHFARWAARTAGLTAEDRVAAQAALTFDLSTFDVFSTAVAGATAVILPDWLKPFPADTVDWLAEQRITTVYAVPTLMKGIVAAGARSATLPTLTTIVFAGEPYPVAALADLLAAFPEARVLNWYGPTETNVCTAQDVRQWRPGTPVPIGAAVDGVLVEIVDDEIVVAGPTLLTGYVVDGVVFDPAVDVVFDDGKCRRAYRTGDHAYRDDAGRLVLVGRVDRQIKRRGYRIDLSGIEAIAAEAGATHGAAAVVTGSDQHLTLFVDVDAASTTTVLGAVEHALRDRLPTYSQPDRIVAHSPLPTNRRGKIDRPRLEELAADILTNQQETHS</sequence>